<dbReference type="AlphaFoldDB" id="A0A437M2A6"/>
<dbReference type="PRINTS" id="PR01506">
    <property type="entry name" value="TATBPROTEIN"/>
</dbReference>
<evidence type="ECO:0000256" key="8">
    <source>
        <dbReference type="ARBA" id="ARBA00023136"/>
    </source>
</evidence>
<dbReference type="GO" id="GO:0033281">
    <property type="term" value="C:TAT protein transport complex"/>
    <property type="evidence" value="ECO:0007669"/>
    <property type="project" value="UniProtKB-UniRule"/>
</dbReference>
<dbReference type="Pfam" id="PF02416">
    <property type="entry name" value="TatA_B_E"/>
    <property type="match status" value="1"/>
</dbReference>
<comment type="function">
    <text evidence="9">Part of the twin-arginine translocation (Tat) system that transports large folded proteins containing a characteristic twin-arginine motif in their signal peptide across membranes. Together with TatC, TatB is part of a receptor directly interacting with Tat signal peptides. TatB may form an oligomeric binding site that transiently accommodates folded Tat precursor proteins before their translocation.</text>
</comment>
<dbReference type="GO" id="GO:0043953">
    <property type="term" value="P:protein transport by the Tat complex"/>
    <property type="evidence" value="ECO:0007669"/>
    <property type="project" value="UniProtKB-UniRule"/>
</dbReference>
<keyword evidence="3 9" id="KW-1003">Cell membrane</keyword>
<comment type="similarity">
    <text evidence="9">Belongs to the TatB family.</text>
</comment>
<comment type="caution">
    <text evidence="11">The sequence shown here is derived from an EMBL/GenBank/DDBJ whole genome shotgun (WGS) entry which is preliminary data.</text>
</comment>
<keyword evidence="5 9" id="KW-0653">Protein transport</keyword>
<dbReference type="InterPro" id="IPR003369">
    <property type="entry name" value="TatA/B/E"/>
</dbReference>
<name>A0A437M2A6_9PROT</name>
<keyword evidence="12" id="KW-1185">Reference proteome</keyword>
<proteinExistence type="inferred from homology"/>
<keyword evidence="6 9" id="KW-1133">Transmembrane helix</keyword>
<evidence type="ECO:0000256" key="4">
    <source>
        <dbReference type="ARBA" id="ARBA00022692"/>
    </source>
</evidence>
<dbReference type="Proteomes" id="UP000282957">
    <property type="component" value="Unassembled WGS sequence"/>
</dbReference>
<dbReference type="PANTHER" id="PTHR33162:SF1">
    <property type="entry name" value="SEC-INDEPENDENT PROTEIN TRANSLOCASE PROTEIN TATA, CHLOROPLASTIC"/>
    <property type="match status" value="1"/>
</dbReference>
<evidence type="ECO:0000313" key="12">
    <source>
        <dbReference type="Proteomes" id="UP000282957"/>
    </source>
</evidence>
<keyword evidence="8 9" id="KW-0472">Membrane</keyword>
<dbReference type="NCBIfam" id="TIGR01410">
    <property type="entry name" value="tatB"/>
    <property type="match status" value="1"/>
</dbReference>
<evidence type="ECO:0000313" key="11">
    <source>
        <dbReference type="EMBL" id="RVT91817.1"/>
    </source>
</evidence>
<dbReference type="Gene3D" id="1.20.5.3310">
    <property type="match status" value="1"/>
</dbReference>
<keyword evidence="4 9" id="KW-0812">Transmembrane</keyword>
<dbReference type="RefSeq" id="WP_127789564.1">
    <property type="nucleotide sequence ID" value="NZ_SACL01000009.1"/>
</dbReference>
<evidence type="ECO:0000256" key="9">
    <source>
        <dbReference type="HAMAP-Rule" id="MF_00237"/>
    </source>
</evidence>
<organism evidence="11 12">
    <name type="scientific">Rhodovarius crocodyli</name>
    <dbReference type="NCBI Taxonomy" id="1979269"/>
    <lineage>
        <taxon>Bacteria</taxon>
        <taxon>Pseudomonadati</taxon>
        <taxon>Pseudomonadota</taxon>
        <taxon>Alphaproteobacteria</taxon>
        <taxon>Acetobacterales</taxon>
        <taxon>Roseomonadaceae</taxon>
        <taxon>Rhodovarius</taxon>
    </lineage>
</organism>
<evidence type="ECO:0000256" key="5">
    <source>
        <dbReference type="ARBA" id="ARBA00022927"/>
    </source>
</evidence>
<keyword evidence="7 9" id="KW-0811">Translocation</keyword>
<evidence type="ECO:0000256" key="10">
    <source>
        <dbReference type="SAM" id="MobiDB-lite"/>
    </source>
</evidence>
<evidence type="ECO:0000256" key="6">
    <source>
        <dbReference type="ARBA" id="ARBA00022989"/>
    </source>
</evidence>
<feature type="region of interest" description="Disordered" evidence="10">
    <location>
        <begin position="92"/>
        <end position="224"/>
    </location>
</feature>
<sequence>MLFDLAWSEIALIGVVAVVVIGPKELPNAIKGIASGINKAKKSLRDFQSQADELVREANLTDVRDKIHEVRNTISDIRRFDIKGMVEKTVDGDGTIRNAMDGMSGSSSTPSWTPPATAATTPGAPDCIPPATLAPYIPPPPPATAATTDNAPEFLPPTTLTPQEWLAPKEEAKAEEPAPEVTSTEATPAGATPAAEAPSVIPPDAAVPEVVAQPAETRPANTQA</sequence>
<feature type="compositionally biased region" description="Low complexity" evidence="10">
    <location>
        <begin position="104"/>
        <end position="135"/>
    </location>
</feature>
<evidence type="ECO:0000256" key="1">
    <source>
        <dbReference type="ARBA" id="ARBA00004167"/>
    </source>
</evidence>
<reference evidence="11 12" key="1">
    <citation type="submission" date="2019-01" db="EMBL/GenBank/DDBJ databases">
        <authorList>
            <person name="Chen W.-M."/>
        </authorList>
    </citation>
    <scope>NUCLEOTIDE SEQUENCE [LARGE SCALE GENOMIC DNA]</scope>
    <source>
        <strain evidence="11 12">CCP-6</strain>
    </source>
</reference>
<feature type="compositionally biased region" description="Basic and acidic residues" evidence="10">
    <location>
        <begin position="167"/>
        <end position="176"/>
    </location>
</feature>
<evidence type="ECO:0000256" key="7">
    <source>
        <dbReference type="ARBA" id="ARBA00023010"/>
    </source>
</evidence>
<dbReference type="HAMAP" id="MF_00237">
    <property type="entry name" value="TatB"/>
    <property type="match status" value="1"/>
</dbReference>
<evidence type="ECO:0000256" key="2">
    <source>
        <dbReference type="ARBA" id="ARBA00022448"/>
    </source>
</evidence>
<comment type="subcellular location">
    <subcellularLocation>
        <location evidence="9">Cell membrane</location>
        <topology evidence="9">Single-pass membrane protein</topology>
    </subcellularLocation>
    <subcellularLocation>
        <location evidence="1">Membrane</location>
        <topology evidence="1">Single-pass membrane protein</topology>
    </subcellularLocation>
</comment>
<dbReference type="OrthoDB" id="7206969at2"/>
<comment type="subunit">
    <text evidence="9">The Tat system comprises two distinct complexes: a TatABC complex, containing multiple copies of TatA, TatB and TatC subunits, and a separate TatA complex, containing only TatA subunits. Substrates initially bind to the TatABC complex, which probably triggers association of the separate TatA complex to form the active translocon.</text>
</comment>
<dbReference type="GO" id="GO:0008320">
    <property type="term" value="F:protein transmembrane transporter activity"/>
    <property type="evidence" value="ECO:0007669"/>
    <property type="project" value="UniProtKB-UniRule"/>
</dbReference>
<evidence type="ECO:0000256" key="3">
    <source>
        <dbReference type="ARBA" id="ARBA00022475"/>
    </source>
</evidence>
<dbReference type="InterPro" id="IPR018448">
    <property type="entry name" value="TatB"/>
</dbReference>
<accession>A0A437M2A6</accession>
<keyword evidence="2 9" id="KW-0813">Transport</keyword>
<gene>
    <name evidence="9 11" type="primary">tatB</name>
    <name evidence="11" type="ORF">EOD42_21110</name>
</gene>
<protein>
    <recommendedName>
        <fullName evidence="9">Sec-independent protein translocase protein TatB</fullName>
    </recommendedName>
</protein>
<feature type="compositionally biased region" description="Low complexity" evidence="10">
    <location>
        <begin position="184"/>
        <end position="215"/>
    </location>
</feature>
<dbReference type="EMBL" id="SACL01000009">
    <property type="protein sequence ID" value="RVT91817.1"/>
    <property type="molecule type" value="Genomic_DNA"/>
</dbReference>
<dbReference type="PANTHER" id="PTHR33162">
    <property type="entry name" value="SEC-INDEPENDENT PROTEIN TRANSLOCASE PROTEIN TATA, CHLOROPLASTIC"/>
    <property type="match status" value="1"/>
</dbReference>